<feature type="compositionally biased region" description="Basic and acidic residues" evidence="1">
    <location>
        <begin position="281"/>
        <end position="308"/>
    </location>
</feature>
<feature type="compositionally biased region" description="Low complexity" evidence="1">
    <location>
        <begin position="258"/>
        <end position="268"/>
    </location>
</feature>
<keyword evidence="3" id="KW-1185">Reference proteome</keyword>
<dbReference type="InterPro" id="IPR019332">
    <property type="entry name" value="OSCP1"/>
</dbReference>
<comment type="caution">
    <text evidence="2">The sequence shown here is derived from an EMBL/GenBank/DDBJ whole genome shotgun (WGS) entry which is preliminary data.</text>
</comment>
<proteinExistence type="predicted"/>
<dbReference type="PANTHER" id="PTHR21439:SF0">
    <property type="entry name" value="PROTEIN OSCP1"/>
    <property type="match status" value="1"/>
</dbReference>
<dbReference type="Pfam" id="PF10188">
    <property type="entry name" value="Oscp1"/>
    <property type="match status" value="1"/>
</dbReference>
<dbReference type="OrthoDB" id="2157380at2759"/>
<dbReference type="PANTHER" id="PTHR21439">
    <property type="entry name" value="OXIDORED-NITRO DOMAIN-CONTAINING PROTEIN"/>
    <property type="match status" value="1"/>
</dbReference>
<reference evidence="2" key="1">
    <citation type="submission" date="2020-09" db="EMBL/GenBank/DDBJ databases">
        <authorList>
            <person name="Kikuchi T."/>
        </authorList>
    </citation>
    <scope>NUCLEOTIDE SEQUENCE</scope>
    <source>
        <strain evidence="2">SH1</strain>
    </source>
</reference>
<dbReference type="Proteomes" id="UP000783686">
    <property type="component" value="Unassembled WGS sequence"/>
</dbReference>
<feature type="region of interest" description="Disordered" evidence="1">
    <location>
        <begin position="245"/>
        <end position="324"/>
    </location>
</feature>
<dbReference type="GO" id="GO:0005886">
    <property type="term" value="C:plasma membrane"/>
    <property type="evidence" value="ECO:0007669"/>
    <property type="project" value="TreeGrafter"/>
</dbReference>
<evidence type="ECO:0000313" key="2">
    <source>
        <dbReference type="EMBL" id="CAD5215798.1"/>
    </source>
</evidence>
<dbReference type="GO" id="GO:0005737">
    <property type="term" value="C:cytoplasm"/>
    <property type="evidence" value="ECO:0007669"/>
    <property type="project" value="TreeGrafter"/>
</dbReference>
<dbReference type="EMBL" id="CAJFDH010000003">
    <property type="protein sequence ID" value="CAD5215798.1"/>
    <property type="molecule type" value="Genomic_DNA"/>
</dbReference>
<evidence type="ECO:0000313" key="3">
    <source>
        <dbReference type="Proteomes" id="UP000614601"/>
    </source>
</evidence>
<dbReference type="Proteomes" id="UP000614601">
    <property type="component" value="Unassembled WGS sequence"/>
</dbReference>
<evidence type="ECO:0000256" key="1">
    <source>
        <dbReference type="SAM" id="MobiDB-lite"/>
    </source>
</evidence>
<name>A0A811KJ84_9BILA</name>
<dbReference type="EMBL" id="CAJFCW020000003">
    <property type="protein sequence ID" value="CAG9104791.1"/>
    <property type="molecule type" value="Genomic_DNA"/>
</dbReference>
<sequence>MFLPQDVYSKSTVKQWFEKVALVPLMEHQDTSISWSSLFDVMGMVLKQQLMALDEPLQMKEVTLNHLEGIKRIIGEDEKILPMITYTQEKFHNHFEKMKTWEAALIRCTLLNYLQGPPVKTGDMVRVGIRLQNGRFLLQGKEIRIPIDATPPGSVKYFEKGQVAKITTLVMPEKYLCIRKEDIPPGKLVTSIGESVYHPAEQTKEKVVENFPHVATGDDEMKLLNKLMTPPDNIGDFVFNLFNDEEEEEAREEDSKSTKSSSKPTGKTTRYKTLAEAIGEMELKKPEPEFQSRGEKMLRMMDESEMRTRSRSGSRKRNVTRDLR</sequence>
<organism evidence="2 3">
    <name type="scientific">Bursaphelenchus okinawaensis</name>
    <dbReference type="NCBI Taxonomy" id="465554"/>
    <lineage>
        <taxon>Eukaryota</taxon>
        <taxon>Metazoa</taxon>
        <taxon>Ecdysozoa</taxon>
        <taxon>Nematoda</taxon>
        <taxon>Chromadorea</taxon>
        <taxon>Rhabditida</taxon>
        <taxon>Tylenchina</taxon>
        <taxon>Tylenchomorpha</taxon>
        <taxon>Aphelenchoidea</taxon>
        <taxon>Aphelenchoididae</taxon>
        <taxon>Bursaphelenchus</taxon>
    </lineage>
</organism>
<gene>
    <name evidence="2" type="ORF">BOKJ2_LOCUS6273</name>
</gene>
<dbReference type="AlphaFoldDB" id="A0A811KJ84"/>
<accession>A0A811KJ84</accession>
<protein>
    <submittedName>
        <fullName evidence="2">Uncharacterized protein</fullName>
    </submittedName>
</protein>
<feature type="compositionally biased region" description="Basic residues" evidence="1">
    <location>
        <begin position="309"/>
        <end position="318"/>
    </location>
</feature>